<name>A0A0L0VMB0_9BASI</name>
<comment type="caution">
    <text evidence="2">The sequence shown here is derived from an EMBL/GenBank/DDBJ whole genome shotgun (WGS) entry which is preliminary data.</text>
</comment>
<evidence type="ECO:0000256" key="1">
    <source>
        <dbReference type="SAM" id="MobiDB-lite"/>
    </source>
</evidence>
<accession>A0A0L0VMB0</accession>
<keyword evidence="3" id="KW-1185">Reference proteome</keyword>
<feature type="region of interest" description="Disordered" evidence="1">
    <location>
        <begin position="52"/>
        <end position="74"/>
    </location>
</feature>
<protein>
    <submittedName>
        <fullName evidence="2">Uncharacterized protein</fullName>
    </submittedName>
</protein>
<sequence length="167" mass="18364">MIRFRLGSFVRLRFNIQIRLERLTAILATLIKHERKAYQSGSAKNKRHLVRRTGGLSQAYTSETSPAGSGRQTYYQNAKNRGVASRAKKHLGSGEVLSQASGKLQLDHLACDADFNLDFADGYPPRVDGTPIGSLMGILPGLMGLGEYRSTGRVWGTRRVGNTEEIG</sequence>
<evidence type="ECO:0000313" key="2">
    <source>
        <dbReference type="EMBL" id="KNF00414.1"/>
    </source>
</evidence>
<reference evidence="3" key="1">
    <citation type="submission" date="2014-03" db="EMBL/GenBank/DDBJ databases">
        <title>The Genome Sequence of Puccinia striiformis f. sp. tritici PST-78.</title>
        <authorList>
            <consortium name="The Broad Institute Genome Sequencing Platform"/>
            <person name="Cuomo C."/>
            <person name="Hulbert S."/>
            <person name="Chen X."/>
            <person name="Walker B."/>
            <person name="Young S.K."/>
            <person name="Zeng Q."/>
            <person name="Gargeya S."/>
            <person name="Fitzgerald M."/>
            <person name="Haas B."/>
            <person name="Abouelleil A."/>
            <person name="Alvarado L."/>
            <person name="Arachchi H.M."/>
            <person name="Berlin A.M."/>
            <person name="Chapman S.B."/>
            <person name="Goldberg J."/>
            <person name="Griggs A."/>
            <person name="Gujja S."/>
            <person name="Hansen M."/>
            <person name="Howarth C."/>
            <person name="Imamovic A."/>
            <person name="Larimer J."/>
            <person name="McCowan C."/>
            <person name="Montmayeur A."/>
            <person name="Murphy C."/>
            <person name="Neiman D."/>
            <person name="Pearson M."/>
            <person name="Priest M."/>
            <person name="Roberts A."/>
            <person name="Saif S."/>
            <person name="Shea T."/>
            <person name="Sisk P."/>
            <person name="Sykes S."/>
            <person name="Wortman J."/>
            <person name="Nusbaum C."/>
            <person name="Birren B."/>
        </authorList>
    </citation>
    <scope>NUCLEOTIDE SEQUENCE [LARGE SCALE GENOMIC DNA]</scope>
    <source>
        <strain evidence="3">race PST-78</strain>
    </source>
</reference>
<proteinExistence type="predicted"/>
<evidence type="ECO:0000313" key="3">
    <source>
        <dbReference type="Proteomes" id="UP000054564"/>
    </source>
</evidence>
<organism evidence="2 3">
    <name type="scientific">Puccinia striiformis f. sp. tritici PST-78</name>
    <dbReference type="NCBI Taxonomy" id="1165861"/>
    <lineage>
        <taxon>Eukaryota</taxon>
        <taxon>Fungi</taxon>
        <taxon>Dikarya</taxon>
        <taxon>Basidiomycota</taxon>
        <taxon>Pucciniomycotina</taxon>
        <taxon>Pucciniomycetes</taxon>
        <taxon>Pucciniales</taxon>
        <taxon>Pucciniaceae</taxon>
        <taxon>Puccinia</taxon>
    </lineage>
</organism>
<feature type="compositionally biased region" description="Polar residues" evidence="1">
    <location>
        <begin position="55"/>
        <end position="74"/>
    </location>
</feature>
<dbReference type="EMBL" id="AJIL01000037">
    <property type="protein sequence ID" value="KNF00414.1"/>
    <property type="molecule type" value="Genomic_DNA"/>
</dbReference>
<gene>
    <name evidence="2" type="ORF">PSTG_06343</name>
</gene>
<dbReference type="AlphaFoldDB" id="A0A0L0VMB0"/>
<dbReference type="Proteomes" id="UP000054564">
    <property type="component" value="Unassembled WGS sequence"/>
</dbReference>